<dbReference type="GO" id="GO:0015562">
    <property type="term" value="F:efflux transmembrane transporter activity"/>
    <property type="evidence" value="ECO:0007669"/>
    <property type="project" value="InterPro"/>
</dbReference>
<protein>
    <submittedName>
        <fullName evidence="1">Toluene efflux pump outer membrane protein TtgI</fullName>
    </submittedName>
</protein>
<dbReference type="InterPro" id="IPR010131">
    <property type="entry name" value="MdtP/NodT-like"/>
</dbReference>
<dbReference type="Pfam" id="PF02321">
    <property type="entry name" value="OEP"/>
    <property type="match status" value="1"/>
</dbReference>
<dbReference type="AlphaFoldDB" id="A0A1J5Q0X0"/>
<accession>A0A1J5Q0X0</accession>
<proteinExistence type="predicted"/>
<dbReference type="Gene3D" id="1.20.1600.10">
    <property type="entry name" value="Outer membrane efflux proteins (OEP)"/>
    <property type="match status" value="1"/>
</dbReference>
<dbReference type="InterPro" id="IPR003423">
    <property type="entry name" value="OMP_efflux"/>
</dbReference>
<organism evidence="1">
    <name type="scientific">mine drainage metagenome</name>
    <dbReference type="NCBI Taxonomy" id="410659"/>
    <lineage>
        <taxon>unclassified sequences</taxon>
        <taxon>metagenomes</taxon>
        <taxon>ecological metagenomes</taxon>
    </lineage>
</organism>
<dbReference type="EMBL" id="MLJW01002843">
    <property type="protein sequence ID" value="OIQ73508.1"/>
    <property type="molecule type" value="Genomic_DNA"/>
</dbReference>
<dbReference type="PANTHER" id="PTHR30203:SF33">
    <property type="entry name" value="BLR4455 PROTEIN"/>
    <property type="match status" value="1"/>
</dbReference>
<comment type="caution">
    <text evidence="1">The sequence shown here is derived from an EMBL/GenBank/DDBJ whole genome shotgun (WGS) entry which is preliminary data.</text>
</comment>
<dbReference type="Gene3D" id="2.20.200.10">
    <property type="entry name" value="Outer membrane efflux proteins (OEP)"/>
    <property type="match status" value="1"/>
</dbReference>
<evidence type="ECO:0000313" key="1">
    <source>
        <dbReference type="EMBL" id="OIQ73508.1"/>
    </source>
</evidence>
<gene>
    <name evidence="1" type="primary">ttgI_6</name>
    <name evidence="1" type="ORF">GALL_448520</name>
</gene>
<sequence length="169" mass="17557">MAAANAQIGVAQSAFYPTVMLSPMVGLESAALASLANASSLLWSLGVGTVQTLFDAGRNRANLAFSEAGYKATVNGYRQAVLTAMQEVEDGISGSAILERAAMNTGHAIDSSGHVLELASARYEGGIGTHLDVITAQQGLLANQRQLVQITGQRFQMAVFLVKASGGAW</sequence>
<reference evidence="1" key="1">
    <citation type="submission" date="2016-10" db="EMBL/GenBank/DDBJ databases">
        <title>Sequence of Gallionella enrichment culture.</title>
        <authorList>
            <person name="Poehlein A."/>
            <person name="Muehling M."/>
            <person name="Daniel R."/>
        </authorList>
    </citation>
    <scope>NUCLEOTIDE SEQUENCE</scope>
</reference>
<dbReference type="SUPFAM" id="SSF56954">
    <property type="entry name" value="Outer membrane efflux proteins (OEP)"/>
    <property type="match status" value="1"/>
</dbReference>
<name>A0A1J5Q0X0_9ZZZZ</name>
<dbReference type="PANTHER" id="PTHR30203">
    <property type="entry name" value="OUTER MEMBRANE CATION EFFLUX PROTEIN"/>
    <property type="match status" value="1"/>
</dbReference>